<reference evidence="1" key="1">
    <citation type="journal article" date="2014" name="Int. J. Syst. Evol. Microbiol.">
        <title>Complete genome sequence of Corynebacterium casei LMG S-19264T (=DSM 44701T), isolated from a smear-ripened cheese.</title>
        <authorList>
            <consortium name="US DOE Joint Genome Institute (JGI-PGF)"/>
            <person name="Walter F."/>
            <person name="Albersmeier A."/>
            <person name="Kalinowski J."/>
            <person name="Ruckert C."/>
        </authorList>
    </citation>
    <scope>NUCLEOTIDE SEQUENCE</scope>
    <source>
        <strain evidence="1">KCTC 23310</strain>
    </source>
</reference>
<accession>A0A918TS20</accession>
<dbReference type="AlphaFoldDB" id="A0A918TS20"/>
<comment type="caution">
    <text evidence="1">The sequence shown here is derived from an EMBL/GenBank/DDBJ whole genome shotgun (WGS) entry which is preliminary data.</text>
</comment>
<evidence type="ECO:0000313" key="2">
    <source>
        <dbReference type="Proteomes" id="UP000638981"/>
    </source>
</evidence>
<proteinExistence type="predicted"/>
<gene>
    <name evidence="1" type="ORF">GCM10007315_16390</name>
</gene>
<keyword evidence="2" id="KW-1185">Reference proteome</keyword>
<dbReference type="Proteomes" id="UP000638981">
    <property type="component" value="Unassembled WGS sequence"/>
</dbReference>
<dbReference type="RefSeq" id="WP_189411145.1">
    <property type="nucleotide sequence ID" value="NZ_BMYJ01000004.1"/>
</dbReference>
<organism evidence="1 2">
    <name type="scientific">Neogemmobacter tilapiae</name>
    <dbReference type="NCBI Taxonomy" id="875041"/>
    <lineage>
        <taxon>Bacteria</taxon>
        <taxon>Pseudomonadati</taxon>
        <taxon>Pseudomonadota</taxon>
        <taxon>Alphaproteobacteria</taxon>
        <taxon>Rhodobacterales</taxon>
        <taxon>Paracoccaceae</taxon>
        <taxon>Neogemmobacter</taxon>
    </lineage>
</organism>
<name>A0A918TS20_9RHOB</name>
<dbReference type="EMBL" id="BMYJ01000004">
    <property type="protein sequence ID" value="GHC54256.1"/>
    <property type="molecule type" value="Genomic_DNA"/>
</dbReference>
<evidence type="ECO:0000313" key="1">
    <source>
        <dbReference type="EMBL" id="GHC54256.1"/>
    </source>
</evidence>
<sequence>MGFLRYLWAKQRVLALVLLVALAGLGWFGWGAARDALYFADPAHQRQDLANWMSPRYVAKSWDLPPDVIIRVMDLEPDHKQKTLKDVTEHLGITLAELQVRVEQARAQMDARRMLDHLIHD</sequence>
<reference evidence="1" key="2">
    <citation type="submission" date="2020-09" db="EMBL/GenBank/DDBJ databases">
        <authorList>
            <person name="Sun Q."/>
            <person name="Kim S."/>
        </authorList>
    </citation>
    <scope>NUCLEOTIDE SEQUENCE</scope>
    <source>
        <strain evidence="1">KCTC 23310</strain>
    </source>
</reference>
<protein>
    <submittedName>
        <fullName evidence="1">Uncharacterized protein</fullName>
    </submittedName>
</protein>